<dbReference type="OrthoDB" id="9794348at2"/>
<dbReference type="Gene3D" id="3.40.30.10">
    <property type="entry name" value="Glutaredoxin"/>
    <property type="match status" value="1"/>
</dbReference>
<reference evidence="7" key="1">
    <citation type="submission" date="2019-06" db="EMBL/GenBank/DDBJ databases">
        <title>Alistipes onderdonkii subsp. vulgaris subsp. nov., Alistipes dispar sp. nov. and Alistipes communis sp. nov., isolated from human faeces, and creation of Alistipes onderdonkii subsp. onderdonkii subsp. nov.</title>
        <authorList>
            <person name="Sakamoto M."/>
            <person name="Ikeyama N."/>
            <person name="Ogata Y."/>
            <person name="Suda W."/>
            <person name="Iino T."/>
            <person name="Hattori M."/>
            <person name="Ohkuma M."/>
        </authorList>
    </citation>
    <scope>NUCLEOTIDE SEQUENCE [LARGE SCALE GENOMIC DNA]</scope>
    <source>
        <strain evidence="7">5CBH24</strain>
    </source>
</reference>
<dbReference type="InterPro" id="IPR013766">
    <property type="entry name" value="Thioredoxin_domain"/>
</dbReference>
<dbReference type="PROSITE" id="PS51352">
    <property type="entry name" value="THIOREDOXIN_2"/>
    <property type="match status" value="1"/>
</dbReference>
<accession>A0A4Y1WS64</accession>
<keyword evidence="2" id="KW-0201">Cytochrome c-type biogenesis</keyword>
<evidence type="ECO:0000256" key="2">
    <source>
        <dbReference type="ARBA" id="ARBA00022748"/>
    </source>
</evidence>
<evidence type="ECO:0000256" key="3">
    <source>
        <dbReference type="ARBA" id="ARBA00023157"/>
    </source>
</evidence>
<dbReference type="GeneID" id="78341707"/>
<dbReference type="InterPro" id="IPR050553">
    <property type="entry name" value="Thioredoxin_ResA/DsbE_sf"/>
</dbReference>
<dbReference type="GO" id="GO:0030313">
    <property type="term" value="C:cell envelope"/>
    <property type="evidence" value="ECO:0007669"/>
    <property type="project" value="UniProtKB-SubCell"/>
</dbReference>
<protein>
    <recommendedName>
        <fullName evidence="5">Thioredoxin domain-containing protein</fullName>
    </recommendedName>
</protein>
<dbReference type="PROSITE" id="PS00194">
    <property type="entry name" value="THIOREDOXIN_1"/>
    <property type="match status" value="1"/>
</dbReference>
<evidence type="ECO:0000256" key="1">
    <source>
        <dbReference type="ARBA" id="ARBA00004196"/>
    </source>
</evidence>
<evidence type="ECO:0000313" key="6">
    <source>
        <dbReference type="EMBL" id="BBL03677.1"/>
    </source>
</evidence>
<dbReference type="PANTHER" id="PTHR42852">
    <property type="entry name" value="THIOL:DISULFIDE INTERCHANGE PROTEIN DSBE"/>
    <property type="match status" value="1"/>
</dbReference>
<dbReference type="GO" id="GO:0016209">
    <property type="term" value="F:antioxidant activity"/>
    <property type="evidence" value="ECO:0007669"/>
    <property type="project" value="InterPro"/>
</dbReference>
<dbReference type="AlphaFoldDB" id="A0A4Y1WS64"/>
<name>A0A4Y1WS64_9BACT</name>
<evidence type="ECO:0000313" key="7">
    <source>
        <dbReference type="Proteomes" id="UP000318946"/>
    </source>
</evidence>
<dbReference type="InterPro" id="IPR036249">
    <property type="entry name" value="Thioredoxin-like_sf"/>
</dbReference>
<keyword evidence="4" id="KW-0676">Redox-active center</keyword>
<evidence type="ECO:0000256" key="4">
    <source>
        <dbReference type="ARBA" id="ARBA00023284"/>
    </source>
</evidence>
<dbReference type="RefSeq" id="WP_141412383.1">
    <property type="nucleotide sequence ID" value="NZ_AP019735.1"/>
</dbReference>
<evidence type="ECO:0000259" key="5">
    <source>
        <dbReference type="PROSITE" id="PS51352"/>
    </source>
</evidence>
<dbReference type="KEGG" id="acou:A5CBH24_09900"/>
<keyword evidence="3" id="KW-1015">Disulfide bond</keyword>
<dbReference type="GO" id="GO:0016491">
    <property type="term" value="F:oxidoreductase activity"/>
    <property type="evidence" value="ECO:0007669"/>
    <property type="project" value="InterPro"/>
</dbReference>
<dbReference type="EMBL" id="AP019735">
    <property type="protein sequence ID" value="BBL03677.1"/>
    <property type="molecule type" value="Genomic_DNA"/>
</dbReference>
<dbReference type="Pfam" id="PF00578">
    <property type="entry name" value="AhpC-TSA"/>
    <property type="match status" value="1"/>
</dbReference>
<feature type="domain" description="Thioredoxin" evidence="5">
    <location>
        <begin position="57"/>
        <end position="195"/>
    </location>
</feature>
<dbReference type="InterPro" id="IPR000866">
    <property type="entry name" value="AhpC/TSA"/>
</dbReference>
<sequence length="200" mass="22048">MARKKANNRMLVILLALIAVVCIALWYADKVEREGKAAAAAEQPADEAAEAAAATLAGEGAEAPDFTVEMIDGSKVALSELRGKVVLLNFWATWCPPCREELSHVQQQVIDRFAGEEFVFLPISRGEERAAVEAFRAKTGYAFPMGLDTDETIYKRYATRFIPRNFLIDRTGRVVKATVGYDDEEFAELLCAAAAEIQQK</sequence>
<keyword evidence="7" id="KW-1185">Reference proteome</keyword>
<dbReference type="GO" id="GO:0017004">
    <property type="term" value="P:cytochrome complex assembly"/>
    <property type="evidence" value="ECO:0007669"/>
    <property type="project" value="UniProtKB-KW"/>
</dbReference>
<dbReference type="InterPro" id="IPR017937">
    <property type="entry name" value="Thioredoxin_CS"/>
</dbReference>
<gene>
    <name evidence="6" type="ORF">A5CBH24_09900</name>
</gene>
<dbReference type="SUPFAM" id="SSF52833">
    <property type="entry name" value="Thioredoxin-like"/>
    <property type="match status" value="1"/>
</dbReference>
<proteinExistence type="predicted"/>
<dbReference type="Proteomes" id="UP000318946">
    <property type="component" value="Chromosome"/>
</dbReference>
<comment type="subcellular location">
    <subcellularLocation>
        <location evidence="1">Cell envelope</location>
    </subcellularLocation>
</comment>
<dbReference type="PANTHER" id="PTHR42852:SF6">
    <property type="entry name" value="THIOL:DISULFIDE INTERCHANGE PROTEIN DSBE"/>
    <property type="match status" value="1"/>
</dbReference>
<dbReference type="CDD" id="cd02966">
    <property type="entry name" value="TlpA_like_family"/>
    <property type="match status" value="1"/>
</dbReference>
<organism evidence="6 7">
    <name type="scientific">Alistipes communis</name>
    <dbReference type="NCBI Taxonomy" id="2585118"/>
    <lineage>
        <taxon>Bacteria</taxon>
        <taxon>Pseudomonadati</taxon>
        <taxon>Bacteroidota</taxon>
        <taxon>Bacteroidia</taxon>
        <taxon>Bacteroidales</taxon>
        <taxon>Rikenellaceae</taxon>
        <taxon>Alistipes</taxon>
    </lineage>
</organism>